<dbReference type="OrthoDB" id="7203955at2"/>
<feature type="signal peptide" evidence="3">
    <location>
        <begin position="1"/>
        <end position="22"/>
    </location>
</feature>
<evidence type="ECO:0000313" key="7">
    <source>
        <dbReference type="Proteomes" id="UP000027337"/>
    </source>
</evidence>
<dbReference type="RefSeq" id="WP_025049074.1">
    <property type="nucleotide sequence ID" value="NZ_CANMAK010000002.1"/>
</dbReference>
<evidence type="ECO:0000256" key="3">
    <source>
        <dbReference type="SAM" id="SignalP"/>
    </source>
</evidence>
<dbReference type="Proteomes" id="UP000027337">
    <property type="component" value="Unassembled WGS sequence"/>
</dbReference>
<reference evidence="6 8" key="2">
    <citation type="submission" date="2018-04" db="EMBL/GenBank/DDBJ databases">
        <title>Genomic Encyclopedia of Archaeal and Bacterial Type Strains, Phase II (KMG-II): from individual species to whole genera.</title>
        <authorList>
            <person name="Goeker M."/>
        </authorList>
    </citation>
    <scope>NUCLEOTIDE SEQUENCE [LARGE SCALE GENOMIC DNA]</scope>
    <source>
        <strain evidence="6 8">DSM 12244</strain>
    </source>
</reference>
<dbReference type="GO" id="GO:0019867">
    <property type="term" value="C:outer membrane"/>
    <property type="evidence" value="ECO:0007669"/>
    <property type="project" value="InterPro"/>
</dbReference>
<reference evidence="5 7" key="1">
    <citation type="journal article" date="2014" name="Genome Announc.">
        <title>Draft Genome Sequences of Two Isolates of the Roseobacter Group, Sulfitobacter sp. Strains 3SOLIMAR09 and 1FIGIMAR09, from Harbors of Mallorca Island (Mediterranean Sea).</title>
        <authorList>
            <person name="Mas-Llado M."/>
            <person name="Pina-Villalonga J.M."/>
            <person name="Brunet-Galmes I."/>
            <person name="Nogales B."/>
            <person name="Bosch R."/>
        </authorList>
    </citation>
    <scope>NUCLEOTIDE SEQUENCE [LARGE SCALE GENOMIC DNA]</scope>
    <source>
        <strain evidence="5 7">1FIGIMAR09</strain>
    </source>
</reference>
<evidence type="ECO:0000256" key="2">
    <source>
        <dbReference type="ARBA" id="ARBA00023136"/>
    </source>
</evidence>
<evidence type="ECO:0000256" key="1">
    <source>
        <dbReference type="ARBA" id="ARBA00022729"/>
    </source>
</evidence>
<evidence type="ECO:0000313" key="8">
    <source>
        <dbReference type="Proteomes" id="UP000244092"/>
    </source>
</evidence>
<evidence type="ECO:0000259" key="4">
    <source>
        <dbReference type="Pfam" id="PF04355"/>
    </source>
</evidence>
<dbReference type="InterPro" id="IPR007450">
    <property type="entry name" value="BamE_dom"/>
</dbReference>
<comment type="caution">
    <text evidence="5">The sequence shown here is derived from an EMBL/GenBank/DDBJ whole genome shotgun (WGS) entry which is preliminary data.</text>
</comment>
<dbReference type="InterPro" id="IPR037873">
    <property type="entry name" value="BamE-like"/>
</dbReference>
<dbReference type="EMBL" id="JEMU01000001">
    <property type="protein sequence ID" value="KAJ04769.1"/>
    <property type="molecule type" value="Genomic_DNA"/>
</dbReference>
<keyword evidence="2" id="KW-0472">Membrane</keyword>
<protein>
    <submittedName>
        <fullName evidence="6">Beta-barrel assembly machine subunit BamE</fullName>
    </submittedName>
</protein>
<dbReference type="EMBL" id="QBKU01000002">
    <property type="protein sequence ID" value="PTX75032.1"/>
    <property type="molecule type" value="Genomic_DNA"/>
</dbReference>
<dbReference type="AlphaFoldDB" id="A0A061SXI6"/>
<accession>A0A061SXI6</accession>
<dbReference type="Proteomes" id="UP000244092">
    <property type="component" value="Unassembled WGS sequence"/>
</dbReference>
<evidence type="ECO:0000313" key="5">
    <source>
        <dbReference type="EMBL" id="KAJ04769.1"/>
    </source>
</evidence>
<organism evidence="5 7">
    <name type="scientific">Sulfitobacter mediterraneus</name>
    <dbReference type="NCBI Taxonomy" id="83219"/>
    <lineage>
        <taxon>Bacteria</taxon>
        <taxon>Pseudomonadati</taxon>
        <taxon>Pseudomonadota</taxon>
        <taxon>Alphaproteobacteria</taxon>
        <taxon>Rhodobacterales</taxon>
        <taxon>Roseobacteraceae</taxon>
        <taxon>Sulfitobacter</taxon>
    </lineage>
</organism>
<sequence length="154" mass="16635">MRNKSRASIMAIRAASFGLIFALGACTAKYQNHGYIPPKEDLDQITVGVDTRSSVADKIGTPASAGVLTNSGYYYVRSRKRALGPLANREIEREVLAISFSEAGIVQNIERFGLEDGRVVALERRVTSSAVSNKTFLRQLLGSIGRITPAGFNG</sequence>
<dbReference type="eggNOG" id="COG2913">
    <property type="taxonomic scope" value="Bacteria"/>
</dbReference>
<feature type="chain" id="PRO_5033710583" evidence="3">
    <location>
        <begin position="23"/>
        <end position="154"/>
    </location>
</feature>
<keyword evidence="1 3" id="KW-0732">Signal</keyword>
<dbReference type="Pfam" id="PF04355">
    <property type="entry name" value="BamE"/>
    <property type="match status" value="1"/>
</dbReference>
<name>A0A061SXI6_9RHOB</name>
<dbReference type="STRING" id="83219.PM02_00710"/>
<gene>
    <name evidence="6" type="ORF">C8N31_102135</name>
    <name evidence="5" type="ORF">PM02_00710</name>
</gene>
<evidence type="ECO:0000313" key="6">
    <source>
        <dbReference type="EMBL" id="PTX75032.1"/>
    </source>
</evidence>
<keyword evidence="7" id="KW-1185">Reference proteome</keyword>
<feature type="domain" description="Outer membrane protein assembly factor BamE" evidence="4">
    <location>
        <begin position="34"/>
        <end position="109"/>
    </location>
</feature>
<proteinExistence type="predicted"/>
<dbReference type="PROSITE" id="PS51257">
    <property type="entry name" value="PROKAR_LIPOPROTEIN"/>
    <property type="match status" value="1"/>
</dbReference>
<dbReference type="Gene3D" id="3.30.1450.10">
    <property type="match status" value="1"/>
</dbReference>